<dbReference type="Gene3D" id="2.60.120.10">
    <property type="entry name" value="Jelly Rolls"/>
    <property type="match status" value="1"/>
</dbReference>
<keyword evidence="2" id="KW-0560">Oxidoreductase</keyword>
<feature type="domain" description="Cupin type-2" evidence="3">
    <location>
        <begin position="90"/>
        <end position="157"/>
    </location>
</feature>
<feature type="non-terminal residue" evidence="4">
    <location>
        <position position="1"/>
    </location>
</feature>
<dbReference type="InterPro" id="IPR047183">
    <property type="entry name" value="GDO-like"/>
</dbReference>
<keyword evidence="1" id="KW-0223">Dioxygenase</keyword>
<evidence type="ECO:0000313" key="4">
    <source>
        <dbReference type="EMBL" id="KAJ5465312.1"/>
    </source>
</evidence>
<dbReference type="InterPro" id="IPR014710">
    <property type="entry name" value="RmlC-like_jellyroll"/>
</dbReference>
<dbReference type="PANTHER" id="PTHR41517:SF1">
    <property type="entry name" value="CUPIN"/>
    <property type="match status" value="1"/>
</dbReference>
<dbReference type="Proteomes" id="UP001213681">
    <property type="component" value="Unassembled WGS sequence"/>
</dbReference>
<dbReference type="SUPFAM" id="SSF51182">
    <property type="entry name" value="RmlC-like cupins"/>
    <property type="match status" value="1"/>
</dbReference>
<keyword evidence="5" id="KW-1185">Reference proteome</keyword>
<accession>A0AAD6G9E9</accession>
<gene>
    <name evidence="4" type="ORF">N7458_000998</name>
</gene>
<sequence length="314" mass="35013">MSTPTAVPENFLTAVSAKHSAPLWTVLSKMVPPHPNPKASAEEWKFDELKPLLMEAGRIVKAEEADRRVLMLVNPSMEAPYTTDTIYAGLQLILPGETAPAHRHVAFALRFIIEGEGGFTAVEGCKIPMARGDVILTPSWHWHDHGNEGNEPIIWLDGLDLPLFKNVPVNFAESYIDPRYPSKPVSSSAQSFPWHAIQEALDFETGPYAIYHYHRIGKRHLSTTISAQAERLAAGHSTDATRDTCSFVYHIHSGCGRTRVRAADGEERVIQWKEKDTFAVPAWSEVQHTAVNTSYLFAINDRPMVESLGLHRQS</sequence>
<dbReference type="GeneID" id="81594635"/>
<dbReference type="PANTHER" id="PTHR41517">
    <property type="entry name" value="1,2-DIOXYGENASE PROTEIN-RELATED"/>
    <property type="match status" value="1"/>
</dbReference>
<dbReference type="InterPro" id="IPR011051">
    <property type="entry name" value="RmlC_Cupin_sf"/>
</dbReference>
<dbReference type="GO" id="GO:0051213">
    <property type="term" value="F:dioxygenase activity"/>
    <property type="evidence" value="ECO:0007669"/>
    <property type="project" value="UniProtKB-KW"/>
</dbReference>
<reference evidence="4" key="1">
    <citation type="submission" date="2022-12" db="EMBL/GenBank/DDBJ databases">
        <authorList>
            <person name="Petersen C."/>
        </authorList>
    </citation>
    <scope>NUCLEOTIDE SEQUENCE</scope>
    <source>
        <strain evidence="4">IBT 16125</strain>
    </source>
</reference>
<name>A0AAD6G9E9_9EURO</name>
<protein>
    <submittedName>
        <fullName evidence="4">C6 transcription factor</fullName>
    </submittedName>
</protein>
<proteinExistence type="predicted"/>
<evidence type="ECO:0000256" key="1">
    <source>
        <dbReference type="ARBA" id="ARBA00022964"/>
    </source>
</evidence>
<organism evidence="4 5">
    <name type="scientific">Penicillium daleae</name>
    <dbReference type="NCBI Taxonomy" id="63821"/>
    <lineage>
        <taxon>Eukaryota</taxon>
        <taxon>Fungi</taxon>
        <taxon>Dikarya</taxon>
        <taxon>Ascomycota</taxon>
        <taxon>Pezizomycotina</taxon>
        <taxon>Eurotiomycetes</taxon>
        <taxon>Eurotiomycetidae</taxon>
        <taxon>Eurotiales</taxon>
        <taxon>Aspergillaceae</taxon>
        <taxon>Penicillium</taxon>
    </lineage>
</organism>
<dbReference type="EMBL" id="JAPVEA010000001">
    <property type="protein sequence ID" value="KAJ5465312.1"/>
    <property type="molecule type" value="Genomic_DNA"/>
</dbReference>
<reference evidence="4" key="2">
    <citation type="journal article" date="2023" name="IMA Fungus">
        <title>Comparative genomic study of the Penicillium genus elucidates a diverse pangenome and 15 lateral gene transfer events.</title>
        <authorList>
            <person name="Petersen C."/>
            <person name="Sorensen T."/>
            <person name="Nielsen M.R."/>
            <person name="Sondergaard T.E."/>
            <person name="Sorensen J.L."/>
            <person name="Fitzpatrick D.A."/>
            <person name="Frisvad J.C."/>
            <person name="Nielsen K.L."/>
        </authorList>
    </citation>
    <scope>NUCLEOTIDE SEQUENCE</scope>
    <source>
        <strain evidence="4">IBT 16125</strain>
    </source>
</reference>
<evidence type="ECO:0000259" key="3">
    <source>
        <dbReference type="Pfam" id="PF07883"/>
    </source>
</evidence>
<dbReference type="CDD" id="cd02216">
    <property type="entry name" value="cupin_GDO-like_N"/>
    <property type="match status" value="1"/>
</dbReference>
<dbReference type="InterPro" id="IPR013096">
    <property type="entry name" value="Cupin_2"/>
</dbReference>
<evidence type="ECO:0000313" key="5">
    <source>
        <dbReference type="Proteomes" id="UP001213681"/>
    </source>
</evidence>
<dbReference type="RefSeq" id="XP_056772159.1">
    <property type="nucleotide sequence ID" value="XM_056904392.1"/>
</dbReference>
<evidence type="ECO:0000256" key="2">
    <source>
        <dbReference type="ARBA" id="ARBA00023002"/>
    </source>
</evidence>
<comment type="caution">
    <text evidence="4">The sequence shown here is derived from an EMBL/GenBank/DDBJ whole genome shotgun (WGS) entry which is preliminary data.</text>
</comment>
<dbReference type="AlphaFoldDB" id="A0AAD6G9E9"/>
<dbReference type="Pfam" id="PF07883">
    <property type="entry name" value="Cupin_2"/>
    <property type="match status" value="1"/>
</dbReference>